<name>A0A8I0T5I7_9GAMM</name>
<evidence type="ECO:0000313" key="1">
    <source>
        <dbReference type="EMBL" id="MBE0348511.1"/>
    </source>
</evidence>
<comment type="caution">
    <text evidence="1">The sequence shown here is derived from an EMBL/GenBank/DDBJ whole genome shotgun (WGS) entry which is preliminary data.</text>
</comment>
<accession>A0A8I0T5I7</accession>
<dbReference type="Proteomes" id="UP000660708">
    <property type="component" value="Unassembled WGS sequence"/>
</dbReference>
<organism evidence="1 2">
    <name type="scientific">Pseudoalteromonas peptidolytica F12-50-A1</name>
    <dbReference type="NCBI Taxonomy" id="1315280"/>
    <lineage>
        <taxon>Bacteria</taxon>
        <taxon>Pseudomonadati</taxon>
        <taxon>Pseudomonadota</taxon>
        <taxon>Gammaproteobacteria</taxon>
        <taxon>Alteromonadales</taxon>
        <taxon>Pseudoalteromonadaceae</taxon>
        <taxon>Pseudoalteromonas</taxon>
    </lineage>
</organism>
<protein>
    <submittedName>
        <fullName evidence="1">Uncharacterized protein</fullName>
    </submittedName>
</protein>
<sequence>MNDLQGILSEYLPLQLIRFGEVYGPEDDPDMWLSEYDFIWRPIVDEGEQVPQLYLGDEPMRFGVDCETDKAGYIKQSLGHQPLRLPEISSCWGDSSLMLRNDLLEGVEFSPILGVTRTSATIVDAAGDERTGFTALSFHKVFFHERARLRFENIPVSKRLIIRMLLKRHSDTFFIHKSLLAKWKELDIETVCFNIKAHHLSFKTLCNLEMYYGSVGSNSYQTLDDFQHNRKANFWDELDG</sequence>
<keyword evidence="2" id="KW-1185">Reference proteome</keyword>
<proteinExistence type="predicted"/>
<evidence type="ECO:0000313" key="2">
    <source>
        <dbReference type="Proteomes" id="UP000660708"/>
    </source>
</evidence>
<dbReference type="AlphaFoldDB" id="A0A8I0T5I7"/>
<dbReference type="EMBL" id="AQHF01000034">
    <property type="protein sequence ID" value="MBE0348511.1"/>
    <property type="molecule type" value="Genomic_DNA"/>
</dbReference>
<dbReference type="RefSeq" id="WP_147390261.1">
    <property type="nucleotide sequence ID" value="NZ_AQHF01000034.1"/>
</dbReference>
<reference evidence="1 2" key="1">
    <citation type="submission" date="2015-06" db="EMBL/GenBank/DDBJ databases">
        <title>Genome sequence of Pseudoalteromonas peptidolytica.</title>
        <authorList>
            <person name="Xie B.-B."/>
            <person name="Rong J.-C."/>
            <person name="Qin Q.-L."/>
            <person name="Zhang Y.-Z."/>
        </authorList>
    </citation>
    <scope>NUCLEOTIDE SEQUENCE [LARGE SCALE GENOMIC DNA]</scope>
    <source>
        <strain evidence="1 2">F12-50-A1</strain>
    </source>
</reference>
<gene>
    <name evidence="1" type="ORF">PPEP_b0270</name>
</gene>